<evidence type="ECO:0000256" key="6">
    <source>
        <dbReference type="ARBA" id="ARBA00023010"/>
    </source>
</evidence>
<dbReference type="eggNOG" id="COG0690">
    <property type="taxonomic scope" value="Bacteria"/>
</dbReference>
<dbReference type="GO" id="GO:0005886">
    <property type="term" value="C:plasma membrane"/>
    <property type="evidence" value="ECO:0007669"/>
    <property type="project" value="UniProtKB-SubCell"/>
</dbReference>
<dbReference type="AlphaFoldDB" id="A0A1G4V4H7"/>
<dbReference type="GO" id="GO:0008320">
    <property type="term" value="F:protein transmembrane transporter activity"/>
    <property type="evidence" value="ECO:0007669"/>
    <property type="project" value="UniProtKB-UniRule"/>
</dbReference>
<comment type="similarity">
    <text evidence="8">Belongs to the SecE/SEC61-gamma family.</text>
</comment>
<evidence type="ECO:0000256" key="2">
    <source>
        <dbReference type="ARBA" id="ARBA00022448"/>
    </source>
</evidence>
<dbReference type="InterPro" id="IPR001901">
    <property type="entry name" value="Translocase_SecE/Sec61-g"/>
</dbReference>
<evidence type="ECO:0000256" key="7">
    <source>
        <dbReference type="ARBA" id="ARBA00023136"/>
    </source>
</evidence>
<organism evidence="9 10">
    <name type="scientific">Flavobacterium saliperosum</name>
    <dbReference type="NCBI Taxonomy" id="329186"/>
    <lineage>
        <taxon>Bacteria</taxon>
        <taxon>Pseudomonadati</taxon>
        <taxon>Bacteroidota</taxon>
        <taxon>Flavobacteriia</taxon>
        <taxon>Flavobacteriales</taxon>
        <taxon>Flavobacteriaceae</taxon>
        <taxon>Flavobacterium</taxon>
    </lineage>
</organism>
<comment type="subunit">
    <text evidence="8">Component of the Sec protein translocase complex. Heterotrimer consisting of SecY, SecE and SecG subunits. The heterotrimers can form oligomers, although 1 heterotrimer is thought to be able to translocate proteins. Interacts with the ribosome. Interacts with SecDF, and other proteins may be involved. Interacts with SecA.</text>
</comment>
<dbReference type="HAMAP" id="MF_00422">
    <property type="entry name" value="SecE"/>
    <property type="match status" value="1"/>
</dbReference>
<proteinExistence type="inferred from homology"/>
<keyword evidence="5 8" id="KW-1133">Transmembrane helix</keyword>
<protein>
    <recommendedName>
        <fullName evidence="8">Protein translocase subunit SecE</fullName>
    </recommendedName>
</protein>
<evidence type="ECO:0000256" key="5">
    <source>
        <dbReference type="ARBA" id="ARBA00022989"/>
    </source>
</evidence>
<dbReference type="Pfam" id="PF00584">
    <property type="entry name" value="SecE"/>
    <property type="match status" value="1"/>
</dbReference>
<dbReference type="GO" id="GO:0043952">
    <property type="term" value="P:protein transport by the Sec complex"/>
    <property type="evidence" value="ECO:0007669"/>
    <property type="project" value="UniProtKB-UniRule"/>
</dbReference>
<keyword evidence="6 8" id="KW-0811">Translocation</keyword>
<dbReference type="GO" id="GO:0009306">
    <property type="term" value="P:protein secretion"/>
    <property type="evidence" value="ECO:0007669"/>
    <property type="project" value="UniProtKB-UniRule"/>
</dbReference>
<evidence type="ECO:0000256" key="3">
    <source>
        <dbReference type="ARBA" id="ARBA00022692"/>
    </source>
</evidence>
<dbReference type="Gene3D" id="1.20.5.1030">
    <property type="entry name" value="Preprotein translocase secy subunit"/>
    <property type="match status" value="1"/>
</dbReference>
<dbReference type="InterPro" id="IPR005807">
    <property type="entry name" value="SecE_bac"/>
</dbReference>
<feature type="transmembrane region" description="Helical" evidence="8">
    <location>
        <begin position="36"/>
        <end position="54"/>
    </location>
</feature>
<reference evidence="9 10" key="1">
    <citation type="submission" date="2016-10" db="EMBL/GenBank/DDBJ databases">
        <authorList>
            <person name="de Groot N.N."/>
        </authorList>
    </citation>
    <scope>NUCLEOTIDE SEQUENCE [LARGE SCALE GENOMIC DNA]</scope>
    <source>
        <strain evidence="9 10">CGMCC 1.3801</strain>
    </source>
</reference>
<evidence type="ECO:0000313" key="9">
    <source>
        <dbReference type="EMBL" id="SCX00986.1"/>
    </source>
</evidence>
<accession>A0A1G4V4H7</accession>
<evidence type="ECO:0000313" key="10">
    <source>
        <dbReference type="Proteomes" id="UP000182124"/>
    </source>
</evidence>
<evidence type="ECO:0000256" key="8">
    <source>
        <dbReference type="HAMAP-Rule" id="MF_00422"/>
    </source>
</evidence>
<dbReference type="Proteomes" id="UP000182124">
    <property type="component" value="Unassembled WGS sequence"/>
</dbReference>
<dbReference type="NCBIfam" id="TIGR00964">
    <property type="entry name" value="secE_bact"/>
    <property type="match status" value="1"/>
</dbReference>
<keyword evidence="4 8" id="KW-0653">Protein transport</keyword>
<comment type="subcellular location">
    <subcellularLocation>
        <location evidence="8">Cell membrane</location>
        <topology evidence="8">Single-pass membrane protein</topology>
    </subcellularLocation>
    <subcellularLocation>
        <location evidence="1">Membrane</location>
    </subcellularLocation>
</comment>
<dbReference type="STRING" id="329186.SAMN02927925_00245"/>
<evidence type="ECO:0000256" key="4">
    <source>
        <dbReference type="ARBA" id="ARBA00022927"/>
    </source>
</evidence>
<dbReference type="EMBL" id="FMTY01000001">
    <property type="protein sequence ID" value="SCX00986.1"/>
    <property type="molecule type" value="Genomic_DNA"/>
</dbReference>
<keyword evidence="3 8" id="KW-0812">Transmembrane</keyword>
<comment type="function">
    <text evidence="8">Essential subunit of the Sec protein translocation channel SecYEG. Clamps together the 2 halves of SecY. May contact the channel plug during translocation.</text>
</comment>
<keyword evidence="7 8" id="KW-0472">Membrane</keyword>
<dbReference type="InterPro" id="IPR038379">
    <property type="entry name" value="SecE_sf"/>
</dbReference>
<gene>
    <name evidence="8" type="primary">secE</name>
    <name evidence="9" type="ORF">SAMN02927925_00245</name>
</gene>
<dbReference type="GO" id="GO:0065002">
    <property type="term" value="P:intracellular protein transmembrane transport"/>
    <property type="evidence" value="ECO:0007669"/>
    <property type="project" value="UniProtKB-UniRule"/>
</dbReference>
<keyword evidence="8" id="KW-1003">Cell membrane</keyword>
<dbReference type="GO" id="GO:0006605">
    <property type="term" value="P:protein targeting"/>
    <property type="evidence" value="ECO:0007669"/>
    <property type="project" value="UniProtKB-UniRule"/>
</dbReference>
<keyword evidence="2 8" id="KW-0813">Transport</keyword>
<sequence length="71" mass="8237">MQKQYIMTKVVNYITEAFEELKSNVTWPEWAEVQKLTIIVALFSILFALATWGVDSVFAKALGFFFNWLKA</sequence>
<evidence type="ECO:0000256" key="1">
    <source>
        <dbReference type="ARBA" id="ARBA00004370"/>
    </source>
</evidence>
<name>A0A1G4V4H7_9FLAO</name>